<gene>
    <name evidence="6" type="ORF">NLJ89_g5808</name>
</gene>
<dbReference type="InterPro" id="IPR002893">
    <property type="entry name" value="Znf_MYND"/>
</dbReference>
<evidence type="ECO:0000256" key="3">
    <source>
        <dbReference type="ARBA" id="ARBA00022833"/>
    </source>
</evidence>
<evidence type="ECO:0000256" key="1">
    <source>
        <dbReference type="ARBA" id="ARBA00022723"/>
    </source>
</evidence>
<dbReference type="OrthoDB" id="629492at2759"/>
<sequence>MSTPTPGGFIWPSSVGGGIPCATCHKFLNGRDRMICSRCKRKTYCSVACQKADHPVHRQFCDFFGPDIPSSPVLTAWMAAHQHFAISLALAKLGFPKLLTGTLRAPIWASMAANFICLLRFRQLPAHLSRPGRHNRLVFLGAEKVKVKDLQPEARKQMEERALSIQAVRFPSVTLGFEVEESPDVVRFSTSTHSFLGFDQTNDIPIEEDVYEAMLLANIIRYSNISHV</sequence>
<proteinExistence type="predicted"/>
<dbReference type="Proteomes" id="UP001148786">
    <property type="component" value="Unassembled WGS sequence"/>
</dbReference>
<organism evidence="6 7">
    <name type="scientific">Agrocybe chaxingu</name>
    <dbReference type="NCBI Taxonomy" id="84603"/>
    <lineage>
        <taxon>Eukaryota</taxon>
        <taxon>Fungi</taxon>
        <taxon>Dikarya</taxon>
        <taxon>Basidiomycota</taxon>
        <taxon>Agaricomycotina</taxon>
        <taxon>Agaricomycetes</taxon>
        <taxon>Agaricomycetidae</taxon>
        <taxon>Agaricales</taxon>
        <taxon>Agaricineae</taxon>
        <taxon>Strophariaceae</taxon>
        <taxon>Agrocybe</taxon>
    </lineage>
</organism>
<reference evidence="6" key="1">
    <citation type="submission" date="2022-07" db="EMBL/GenBank/DDBJ databases">
        <title>Genome Sequence of Agrocybe chaxingu.</title>
        <authorList>
            <person name="Buettner E."/>
        </authorList>
    </citation>
    <scope>NUCLEOTIDE SEQUENCE</scope>
    <source>
        <strain evidence="6">MP-N11</strain>
    </source>
</reference>
<accession>A0A9W8K1T6</accession>
<evidence type="ECO:0000259" key="5">
    <source>
        <dbReference type="PROSITE" id="PS50865"/>
    </source>
</evidence>
<evidence type="ECO:0000313" key="7">
    <source>
        <dbReference type="Proteomes" id="UP001148786"/>
    </source>
</evidence>
<dbReference type="GO" id="GO:0008270">
    <property type="term" value="F:zinc ion binding"/>
    <property type="evidence" value="ECO:0007669"/>
    <property type="project" value="UniProtKB-KW"/>
</dbReference>
<dbReference type="EMBL" id="JANKHO010000570">
    <property type="protein sequence ID" value="KAJ3508349.1"/>
    <property type="molecule type" value="Genomic_DNA"/>
</dbReference>
<keyword evidence="2 4" id="KW-0863">Zinc-finger</keyword>
<dbReference type="PROSITE" id="PS50865">
    <property type="entry name" value="ZF_MYND_2"/>
    <property type="match status" value="1"/>
</dbReference>
<protein>
    <recommendedName>
        <fullName evidence="5">MYND-type domain-containing protein</fullName>
    </recommendedName>
</protein>
<keyword evidence="7" id="KW-1185">Reference proteome</keyword>
<comment type="caution">
    <text evidence="6">The sequence shown here is derived from an EMBL/GenBank/DDBJ whole genome shotgun (WGS) entry which is preliminary data.</text>
</comment>
<dbReference type="Pfam" id="PF01753">
    <property type="entry name" value="zf-MYND"/>
    <property type="match status" value="1"/>
</dbReference>
<name>A0A9W8K1T6_9AGAR</name>
<keyword evidence="1" id="KW-0479">Metal-binding</keyword>
<feature type="domain" description="MYND-type" evidence="5">
    <location>
        <begin position="21"/>
        <end position="61"/>
    </location>
</feature>
<keyword evidence="3" id="KW-0862">Zinc</keyword>
<dbReference type="PROSITE" id="PS01360">
    <property type="entry name" value="ZF_MYND_1"/>
    <property type="match status" value="1"/>
</dbReference>
<dbReference type="SUPFAM" id="SSF144232">
    <property type="entry name" value="HIT/MYND zinc finger-like"/>
    <property type="match status" value="1"/>
</dbReference>
<evidence type="ECO:0000313" key="6">
    <source>
        <dbReference type="EMBL" id="KAJ3508349.1"/>
    </source>
</evidence>
<dbReference type="AlphaFoldDB" id="A0A9W8K1T6"/>
<evidence type="ECO:0000256" key="4">
    <source>
        <dbReference type="PROSITE-ProRule" id="PRU00134"/>
    </source>
</evidence>
<evidence type="ECO:0000256" key="2">
    <source>
        <dbReference type="ARBA" id="ARBA00022771"/>
    </source>
</evidence>
<dbReference type="Gene3D" id="6.10.140.2220">
    <property type="match status" value="1"/>
</dbReference>